<evidence type="ECO:0000256" key="13">
    <source>
        <dbReference type="SAM" id="Phobius"/>
    </source>
</evidence>
<keyword evidence="9 13" id="KW-1133">Transmembrane helix</keyword>
<dbReference type="InterPro" id="IPR036412">
    <property type="entry name" value="HAD-like_sf"/>
</dbReference>
<dbReference type="OMA" id="HWMLPAW"/>
<feature type="domain" description="HMA" evidence="14">
    <location>
        <begin position="135"/>
        <end position="201"/>
    </location>
</feature>
<dbReference type="PROSITE" id="PS50846">
    <property type="entry name" value="HMA_2"/>
    <property type="match status" value="2"/>
</dbReference>
<evidence type="ECO:0000256" key="4">
    <source>
        <dbReference type="ARBA" id="ARBA00022723"/>
    </source>
</evidence>
<dbReference type="SFLD" id="SFLDS00003">
    <property type="entry name" value="Haloacid_Dehalogenase"/>
    <property type="match status" value="1"/>
</dbReference>
<keyword evidence="10" id="KW-0186">Copper</keyword>
<feature type="compositionally biased region" description="Acidic residues" evidence="12">
    <location>
        <begin position="1247"/>
        <end position="1257"/>
    </location>
</feature>
<evidence type="ECO:0000313" key="15">
    <source>
        <dbReference type="EMBL" id="CEL99414.1"/>
    </source>
</evidence>
<dbReference type="SUPFAM" id="SSF81665">
    <property type="entry name" value="Calcium ATPase, transmembrane domain M"/>
    <property type="match status" value="1"/>
</dbReference>
<dbReference type="SUPFAM" id="SSF55008">
    <property type="entry name" value="HMA, heavy metal-associated domain"/>
    <property type="match status" value="2"/>
</dbReference>
<evidence type="ECO:0000256" key="3">
    <source>
        <dbReference type="ARBA" id="ARBA00022692"/>
    </source>
</evidence>
<dbReference type="Gene3D" id="2.70.150.10">
    <property type="entry name" value="Calcium-transporting ATPase, cytoplasmic transduction domain A"/>
    <property type="match status" value="1"/>
</dbReference>
<dbReference type="AlphaFoldDB" id="A0A0G4EP64"/>
<sequence length="1257" mass="133822">MKTAPSDAAAPLHDGGQSKLYQAEIRVLGMTCASCVSTVERRLKGMDGVTDAAVNLVMQKAVVTFVDTPSGPSAEDICEAIEDVGFDAELLACVKQTPPSASPTATQASVSKPASPMAGSGGGTGAKHDHKPATREAELKITGMTCASCVKTIEGHLRRVSGVASVAINLVLERGRVTFDPSLINAQSLCEEIEDVGFDAEVMSERNIDESVQSATAVLAVRVDDIHHKPTADKAIAYIKQLPGVLGCVRARRSSHVRITYNPHLIGARQLLQRIADEGGIDGQWAPADDLQEDAKSGALGEERSLRRDFLSCLVPGGVVLVLAMLYSRHSMPRWLGREMLPGVSVCAVLMFIFATPIQFVFGRRFHIGAYKAMIHGSPNMDVLISLATNLTFGYSTLVLIISFFQHLVEPHKPKPSHAVDPAHFFDTSAVLITVVMLGKMLEGRAKRRTMEAIDSLLALQPHTATLVEGKDGDSSDGRVREIPFELIQVGDLLKVFPGGQIPVDGIKQSAGYTSVDESLITGESKAVEKAVGDVVLGGSTCLAGHVILRATQVGSSTTLGQIISLVEQAQTSKAPVQQTADKIARHFVPCVLCVAVVTWVVWFSLTFSGTVEPNLAGMATAHEAHPLSVKFMFAMRFGIAVLAIACPCALGLATPTAVMVATGMAAKCGLLVKGSLPLEVGARVKALVLDKTGTITQGRPQVVGAAILPSAVRALSSSWAGLLRRCEREDSTGGHKATPTPTPTPNTPNPFIRTETPTSRVTWLEPPSSPTLSPTPQHHHHHAHHNQHQHNSHHHRDGAHSMAHAFWWIVGSIESSSEHPLGRCLHTYCKTMTDAPLLATPSDFENLPGRGLVCVLEGRQVGAGSWVLYEDMKFAKSLKGSSAYTHQPGATRAGQAALKGWVDSEQEEGSTVIVVHVEGICLGAVALRDNLKPNVKQLIRSLKHHYDIDVWMCTGDNAKTARVVADKAGIVQSRVVAEAMPNDKVQLLHKLKNEHQHTGRYVGMVGDGVNDSPALAQADLGIAIGVGAHVTVNAADVVLMGSDLSDLASFFKLSKQTIWTIRRNFFWAFVFNVLGVPTAAGVFYPHVTIPPAVAGTLMAMSSVLVVASSLMLRRFSKVVLSPTPLTPPGSPLGRAYDGVSLTVRQVQRLVGRMKDLTPTPRGGHTSYQFLRHTSEGHESSSVVEMASAHSTSSSAATSPEELSPAAGAGHGPRGVRGGVKSEGGTPSPHNNKSNIKVIELKSTSVEGDENTPDSLI</sequence>
<dbReference type="Gene3D" id="3.40.1110.10">
    <property type="entry name" value="Calcium-transporting ATPase, cytoplasmic domain N"/>
    <property type="match status" value="1"/>
</dbReference>
<dbReference type="Pfam" id="PF00403">
    <property type="entry name" value="HMA"/>
    <property type="match status" value="2"/>
</dbReference>
<dbReference type="PRINTS" id="PR00120">
    <property type="entry name" value="HATPASE"/>
</dbReference>
<dbReference type="NCBIfam" id="TIGR00003">
    <property type="entry name" value="copper ion binding protein"/>
    <property type="match status" value="2"/>
</dbReference>
<dbReference type="GO" id="GO:0005524">
    <property type="term" value="F:ATP binding"/>
    <property type="evidence" value="ECO:0007669"/>
    <property type="project" value="InterPro"/>
</dbReference>
<dbReference type="SFLD" id="SFLDG00002">
    <property type="entry name" value="C1.7:_P-type_atpase_like"/>
    <property type="match status" value="1"/>
</dbReference>
<dbReference type="PROSITE" id="PS01047">
    <property type="entry name" value="HMA_1"/>
    <property type="match status" value="2"/>
</dbReference>
<feature type="transmembrane region" description="Helical" evidence="13">
    <location>
        <begin position="632"/>
        <end position="655"/>
    </location>
</feature>
<evidence type="ECO:0000256" key="8">
    <source>
        <dbReference type="ARBA" id="ARBA00022967"/>
    </source>
</evidence>
<evidence type="ECO:0000256" key="10">
    <source>
        <dbReference type="ARBA" id="ARBA00023008"/>
    </source>
</evidence>
<dbReference type="InterPro" id="IPR056236">
    <property type="entry name" value="HMA_PCA1"/>
</dbReference>
<dbReference type="Gene3D" id="3.30.70.100">
    <property type="match status" value="2"/>
</dbReference>
<dbReference type="STRING" id="1169540.A0A0G4EP64"/>
<evidence type="ECO:0000256" key="5">
    <source>
        <dbReference type="ARBA" id="ARBA00022737"/>
    </source>
</evidence>
<dbReference type="FunFam" id="2.70.150.10:FF:000002">
    <property type="entry name" value="Copper-transporting ATPase 1, putative"/>
    <property type="match status" value="1"/>
</dbReference>
<feature type="region of interest" description="Disordered" evidence="12">
    <location>
        <begin position="1176"/>
        <end position="1257"/>
    </location>
</feature>
<dbReference type="Proteomes" id="UP000041254">
    <property type="component" value="Unassembled WGS sequence"/>
</dbReference>
<dbReference type="InterPro" id="IPR036163">
    <property type="entry name" value="HMA_dom_sf"/>
</dbReference>
<dbReference type="InterPro" id="IPR023299">
    <property type="entry name" value="ATPase_P-typ_cyto_dom_N"/>
</dbReference>
<dbReference type="InParanoid" id="A0A0G4EP64"/>
<reference evidence="15 16" key="1">
    <citation type="submission" date="2014-11" db="EMBL/GenBank/DDBJ databases">
        <authorList>
            <person name="Zhu J."/>
            <person name="Qi W."/>
            <person name="Song R."/>
        </authorList>
    </citation>
    <scope>NUCLEOTIDE SEQUENCE [LARGE SCALE GENOMIC DNA]</scope>
</reference>
<dbReference type="GO" id="GO:0016887">
    <property type="term" value="F:ATP hydrolysis activity"/>
    <property type="evidence" value="ECO:0007669"/>
    <property type="project" value="InterPro"/>
</dbReference>
<keyword evidence="5" id="KW-0677">Repeat</keyword>
<dbReference type="InterPro" id="IPR008250">
    <property type="entry name" value="ATPase_P-typ_transduc_dom_A_sf"/>
</dbReference>
<dbReference type="PRINTS" id="PR00119">
    <property type="entry name" value="CATATPASE"/>
</dbReference>
<dbReference type="SUPFAM" id="SSF81653">
    <property type="entry name" value="Calcium ATPase, transduction domain A"/>
    <property type="match status" value="1"/>
</dbReference>
<gene>
    <name evidence="15" type="ORF">Vbra_7978</name>
</gene>
<keyword evidence="6" id="KW-0813">Transport</keyword>
<evidence type="ECO:0000256" key="2">
    <source>
        <dbReference type="ARBA" id="ARBA00006024"/>
    </source>
</evidence>
<dbReference type="InterPro" id="IPR006122">
    <property type="entry name" value="HMA_Cu_ion-bd"/>
</dbReference>
<keyword evidence="11 13" id="KW-0472">Membrane</keyword>
<evidence type="ECO:0000259" key="14">
    <source>
        <dbReference type="PROSITE" id="PS50846"/>
    </source>
</evidence>
<keyword evidence="3 13" id="KW-0812">Transmembrane</keyword>
<feature type="transmembrane region" description="Helical" evidence="13">
    <location>
        <begin position="310"/>
        <end position="328"/>
    </location>
</feature>
<dbReference type="Pfam" id="PF00702">
    <property type="entry name" value="Hydrolase"/>
    <property type="match status" value="1"/>
</dbReference>
<dbReference type="EMBL" id="CDMY01000280">
    <property type="protein sequence ID" value="CEL99414.1"/>
    <property type="molecule type" value="Genomic_DNA"/>
</dbReference>
<dbReference type="VEuPathDB" id="CryptoDB:Vbra_7978"/>
<dbReference type="InterPro" id="IPR006121">
    <property type="entry name" value="HMA_dom"/>
</dbReference>
<feature type="transmembrane region" description="Helical" evidence="13">
    <location>
        <begin position="1066"/>
        <end position="1087"/>
    </location>
</feature>
<feature type="domain" description="HMA" evidence="14">
    <location>
        <begin position="21"/>
        <end position="89"/>
    </location>
</feature>
<feature type="compositionally biased region" description="Low complexity" evidence="12">
    <location>
        <begin position="1187"/>
        <end position="1208"/>
    </location>
</feature>
<keyword evidence="7" id="KW-0460">Magnesium</keyword>
<evidence type="ECO:0000313" key="16">
    <source>
        <dbReference type="Proteomes" id="UP000041254"/>
    </source>
</evidence>
<feature type="compositionally biased region" description="Polar residues" evidence="12">
    <location>
        <begin position="99"/>
        <end position="112"/>
    </location>
</feature>
<keyword evidence="16" id="KW-1185">Reference proteome</keyword>
<name>A0A0G4EP64_VITBC</name>
<feature type="region of interest" description="Disordered" evidence="12">
    <location>
        <begin position="727"/>
        <end position="798"/>
    </location>
</feature>
<dbReference type="SFLD" id="SFLDF00027">
    <property type="entry name" value="p-type_atpase"/>
    <property type="match status" value="1"/>
</dbReference>
<comment type="similarity">
    <text evidence="2">Belongs to the cation transport ATPase (P-type) (TC 3.A.3) family. Type IB subfamily.</text>
</comment>
<evidence type="ECO:0000256" key="11">
    <source>
        <dbReference type="ARBA" id="ARBA00023136"/>
    </source>
</evidence>
<keyword evidence="6" id="KW-0406">Ion transport</keyword>
<dbReference type="InterPro" id="IPR044492">
    <property type="entry name" value="P_typ_ATPase_HD_dom"/>
</dbReference>
<dbReference type="InterPro" id="IPR059000">
    <property type="entry name" value="ATPase_P-type_domA"/>
</dbReference>
<evidence type="ECO:0000256" key="12">
    <source>
        <dbReference type="SAM" id="MobiDB-lite"/>
    </source>
</evidence>
<dbReference type="GO" id="GO:0005507">
    <property type="term" value="F:copper ion binding"/>
    <property type="evidence" value="ECO:0007669"/>
    <property type="project" value="InterPro"/>
</dbReference>
<dbReference type="GO" id="GO:0055070">
    <property type="term" value="P:copper ion homeostasis"/>
    <property type="evidence" value="ECO:0007669"/>
    <property type="project" value="TreeGrafter"/>
</dbReference>
<evidence type="ECO:0000256" key="7">
    <source>
        <dbReference type="ARBA" id="ARBA00022842"/>
    </source>
</evidence>
<feature type="compositionally biased region" description="Basic residues" evidence="12">
    <location>
        <begin position="778"/>
        <end position="798"/>
    </location>
</feature>
<keyword evidence="4" id="KW-0479">Metal-binding</keyword>
<dbReference type="NCBIfam" id="TIGR01494">
    <property type="entry name" value="ATPase_P-type"/>
    <property type="match status" value="1"/>
</dbReference>
<dbReference type="FunFam" id="3.30.70.100:FF:000043">
    <property type="entry name" value="Copper-transporting ATPase 2"/>
    <property type="match status" value="1"/>
</dbReference>
<feature type="transmembrane region" description="Helical" evidence="13">
    <location>
        <begin position="588"/>
        <end position="612"/>
    </location>
</feature>
<evidence type="ECO:0000256" key="1">
    <source>
        <dbReference type="ARBA" id="ARBA00004127"/>
    </source>
</evidence>
<dbReference type="GO" id="GO:0043682">
    <property type="term" value="F:P-type divalent copper transporter activity"/>
    <property type="evidence" value="ECO:0007669"/>
    <property type="project" value="TreeGrafter"/>
</dbReference>
<feature type="transmembrane region" description="Helical" evidence="13">
    <location>
        <begin position="425"/>
        <end position="442"/>
    </location>
</feature>
<feature type="transmembrane region" description="Helical" evidence="13">
    <location>
        <begin position="383"/>
        <end position="405"/>
    </location>
</feature>
<dbReference type="InterPro" id="IPR017969">
    <property type="entry name" value="Heavy-metal-associated_CS"/>
</dbReference>
<dbReference type="CDD" id="cd00371">
    <property type="entry name" value="HMA"/>
    <property type="match status" value="2"/>
</dbReference>
<dbReference type="FunFam" id="3.30.70.100:FF:000005">
    <property type="entry name" value="Copper-exporting P-type ATPase A"/>
    <property type="match status" value="1"/>
</dbReference>
<organism evidence="15 16">
    <name type="scientific">Vitrella brassicaformis (strain CCMP3155)</name>
    <dbReference type="NCBI Taxonomy" id="1169540"/>
    <lineage>
        <taxon>Eukaryota</taxon>
        <taxon>Sar</taxon>
        <taxon>Alveolata</taxon>
        <taxon>Colpodellida</taxon>
        <taxon>Vitrellaceae</taxon>
        <taxon>Vitrella</taxon>
    </lineage>
</organism>
<dbReference type="OrthoDB" id="432719at2759"/>
<dbReference type="Gene3D" id="3.40.50.1000">
    <property type="entry name" value="HAD superfamily/HAD-like"/>
    <property type="match status" value="1"/>
</dbReference>
<protein>
    <recommendedName>
        <fullName evidence="14">HMA domain-containing protein</fullName>
    </recommendedName>
</protein>
<dbReference type="PANTHER" id="PTHR43520">
    <property type="entry name" value="ATP7, ISOFORM B"/>
    <property type="match status" value="1"/>
</dbReference>
<dbReference type="Pfam" id="PF00122">
    <property type="entry name" value="E1-E2_ATPase"/>
    <property type="match status" value="1"/>
</dbReference>
<feature type="transmembrane region" description="Helical" evidence="13">
    <location>
        <begin position="340"/>
        <end position="362"/>
    </location>
</feature>
<feature type="transmembrane region" description="Helical" evidence="13">
    <location>
        <begin position="1093"/>
        <end position="1113"/>
    </location>
</feature>
<accession>A0A0G4EP64</accession>
<dbReference type="PANTHER" id="PTHR43520:SF8">
    <property type="entry name" value="P-TYPE CU(+) TRANSPORTER"/>
    <property type="match status" value="1"/>
</dbReference>
<dbReference type="InterPro" id="IPR023214">
    <property type="entry name" value="HAD_sf"/>
</dbReference>
<keyword evidence="6" id="KW-0187">Copper transport</keyword>
<evidence type="ECO:0000256" key="9">
    <source>
        <dbReference type="ARBA" id="ARBA00022989"/>
    </source>
</evidence>
<comment type="subcellular location">
    <subcellularLocation>
        <location evidence="1">Endomembrane system</location>
        <topology evidence="1">Multi-pass membrane protein</topology>
    </subcellularLocation>
</comment>
<dbReference type="InterPro" id="IPR018303">
    <property type="entry name" value="ATPase_P-typ_P_site"/>
</dbReference>
<dbReference type="PhylomeDB" id="A0A0G4EP64"/>
<dbReference type="PROSITE" id="PS00154">
    <property type="entry name" value="ATPASE_E1_E2"/>
    <property type="match status" value="1"/>
</dbReference>
<proteinExistence type="inferred from homology"/>
<dbReference type="GO" id="GO:0012505">
    <property type="term" value="C:endomembrane system"/>
    <property type="evidence" value="ECO:0007669"/>
    <property type="project" value="UniProtKB-SubCell"/>
</dbReference>
<feature type="compositionally biased region" description="Gly residues" evidence="12">
    <location>
        <begin position="1209"/>
        <end position="1222"/>
    </location>
</feature>
<evidence type="ECO:0000256" key="6">
    <source>
        <dbReference type="ARBA" id="ARBA00022796"/>
    </source>
</evidence>
<dbReference type="InterPro" id="IPR023298">
    <property type="entry name" value="ATPase_P-typ_TM_dom_sf"/>
</dbReference>
<keyword evidence="8" id="KW-1278">Translocase</keyword>
<dbReference type="InterPro" id="IPR001757">
    <property type="entry name" value="P_typ_ATPase"/>
</dbReference>
<dbReference type="SUPFAM" id="SSF56784">
    <property type="entry name" value="HAD-like"/>
    <property type="match status" value="1"/>
</dbReference>
<dbReference type="Pfam" id="PF24534">
    <property type="entry name" value="HMA_PCA1"/>
    <property type="match status" value="1"/>
</dbReference>
<dbReference type="GO" id="GO:0016020">
    <property type="term" value="C:membrane"/>
    <property type="evidence" value="ECO:0007669"/>
    <property type="project" value="InterPro"/>
</dbReference>
<feature type="region of interest" description="Disordered" evidence="12">
    <location>
        <begin position="99"/>
        <end position="133"/>
    </location>
</feature>